<proteinExistence type="predicted"/>
<feature type="compositionally biased region" description="Basic and acidic residues" evidence="1">
    <location>
        <begin position="202"/>
        <end position="213"/>
    </location>
</feature>
<reference evidence="2 3" key="1">
    <citation type="submission" date="2016-08" db="EMBL/GenBank/DDBJ databases">
        <title>Complete genome sequence of Streptomyces agglomeratus strain 6-3-2, a novel anti-MRSA actinomycete isolated from Wuli of Tebit, China.</title>
        <authorList>
            <person name="Chen X."/>
        </authorList>
    </citation>
    <scope>NUCLEOTIDE SEQUENCE [LARGE SCALE GENOMIC DNA]</scope>
    <source>
        <strain evidence="2 3">6-3-2</strain>
    </source>
</reference>
<evidence type="ECO:0000313" key="3">
    <source>
        <dbReference type="Proteomes" id="UP000095759"/>
    </source>
</evidence>
<organism evidence="2 3">
    <name type="scientific">Streptomyces agglomeratus</name>
    <dbReference type="NCBI Taxonomy" id="285458"/>
    <lineage>
        <taxon>Bacteria</taxon>
        <taxon>Bacillati</taxon>
        <taxon>Actinomycetota</taxon>
        <taxon>Actinomycetes</taxon>
        <taxon>Kitasatosporales</taxon>
        <taxon>Streptomycetaceae</taxon>
        <taxon>Streptomyces</taxon>
    </lineage>
</organism>
<comment type="caution">
    <text evidence="2">The sequence shown here is derived from an EMBL/GenBank/DDBJ whole genome shotgun (WGS) entry which is preliminary data.</text>
</comment>
<protein>
    <submittedName>
        <fullName evidence="2">Uncharacterized protein</fullName>
    </submittedName>
</protein>
<evidence type="ECO:0000256" key="1">
    <source>
        <dbReference type="SAM" id="MobiDB-lite"/>
    </source>
</evidence>
<dbReference type="AlphaFoldDB" id="A0A1E5PHG5"/>
<feature type="region of interest" description="Disordered" evidence="1">
    <location>
        <begin position="193"/>
        <end position="224"/>
    </location>
</feature>
<keyword evidence="3" id="KW-1185">Reference proteome</keyword>
<dbReference type="Proteomes" id="UP000095759">
    <property type="component" value="Unassembled WGS sequence"/>
</dbReference>
<dbReference type="EMBL" id="MEHJ01000001">
    <property type="protein sequence ID" value="OEJ28967.1"/>
    <property type="molecule type" value="Genomic_DNA"/>
</dbReference>
<evidence type="ECO:0000313" key="2">
    <source>
        <dbReference type="EMBL" id="OEJ28967.1"/>
    </source>
</evidence>
<sequence length="224" mass="24419">MPFVVGRRIVVSQSAVLEAAMVSWLEELERREAAAREKIGELRTRIEELDGHLAEREMVLSRLEITRETMTEILYGDETVSGPGSRAEPEAGGPVEVSRPEAGEDCPFGMGSPVGVRLVPPWTPELAVGVLPRSYQDIVEVLADAVRPMRAHHICAALGLSTDKCKVEGFRSKLKRLVERGWLTEAEPGLFAPRPAVTAHAHAPEEGRTEASRRRAGVGSGSRP</sequence>
<name>A0A1E5PHG5_9ACTN</name>
<accession>A0A1E5PHG5</accession>
<feature type="region of interest" description="Disordered" evidence="1">
    <location>
        <begin position="77"/>
        <end position="98"/>
    </location>
</feature>
<gene>
    <name evidence="2" type="ORF">AS594_35650</name>
</gene>